<name>A0A9W9UXD4_9EURO</name>
<organism evidence="1 2">
    <name type="scientific">Penicillium cataractarum</name>
    <dbReference type="NCBI Taxonomy" id="2100454"/>
    <lineage>
        <taxon>Eukaryota</taxon>
        <taxon>Fungi</taxon>
        <taxon>Dikarya</taxon>
        <taxon>Ascomycota</taxon>
        <taxon>Pezizomycotina</taxon>
        <taxon>Eurotiomycetes</taxon>
        <taxon>Eurotiomycetidae</taxon>
        <taxon>Eurotiales</taxon>
        <taxon>Aspergillaceae</taxon>
        <taxon>Penicillium</taxon>
    </lineage>
</organism>
<evidence type="ECO:0000313" key="2">
    <source>
        <dbReference type="Proteomes" id="UP001147782"/>
    </source>
</evidence>
<feature type="non-terminal residue" evidence="1">
    <location>
        <position position="114"/>
    </location>
</feature>
<dbReference type="AlphaFoldDB" id="A0A9W9UXD4"/>
<proteinExistence type="predicted"/>
<dbReference type="Proteomes" id="UP001147782">
    <property type="component" value="Unassembled WGS sequence"/>
</dbReference>
<sequence>SIPLIRSTLPLYDRRSPYVRILYNTPPLLPKHLKTNIYLQATVGKKTDISRFFKNRVYREVLLGFKPLYRAYTRNNLSSVLLKTLNNYKIQDRVFRALSDNINIIRIPYLTYVI</sequence>
<comment type="caution">
    <text evidence="1">The sequence shown here is derived from an EMBL/GenBank/DDBJ whole genome shotgun (WGS) entry which is preliminary data.</text>
</comment>
<keyword evidence="2" id="KW-1185">Reference proteome</keyword>
<protein>
    <submittedName>
        <fullName evidence="1">Uncharacterized protein</fullName>
    </submittedName>
</protein>
<reference evidence="1" key="2">
    <citation type="journal article" date="2023" name="IMA Fungus">
        <title>Comparative genomic study of the Penicillium genus elucidates a diverse pangenome and 15 lateral gene transfer events.</title>
        <authorList>
            <person name="Petersen C."/>
            <person name="Sorensen T."/>
            <person name="Nielsen M.R."/>
            <person name="Sondergaard T.E."/>
            <person name="Sorensen J.L."/>
            <person name="Fitzpatrick D.A."/>
            <person name="Frisvad J.C."/>
            <person name="Nielsen K.L."/>
        </authorList>
    </citation>
    <scope>NUCLEOTIDE SEQUENCE</scope>
    <source>
        <strain evidence="1">IBT 29864</strain>
    </source>
</reference>
<evidence type="ECO:0000313" key="1">
    <source>
        <dbReference type="EMBL" id="KAJ5358331.1"/>
    </source>
</evidence>
<dbReference type="OrthoDB" id="2677621at2759"/>
<dbReference type="RefSeq" id="XP_056549617.1">
    <property type="nucleotide sequence ID" value="XM_056703657.1"/>
</dbReference>
<accession>A0A9W9UXD4</accession>
<reference evidence="1" key="1">
    <citation type="submission" date="2022-11" db="EMBL/GenBank/DDBJ databases">
        <authorList>
            <person name="Petersen C."/>
        </authorList>
    </citation>
    <scope>NUCLEOTIDE SEQUENCE</scope>
    <source>
        <strain evidence="1">IBT 29864</strain>
    </source>
</reference>
<gene>
    <name evidence="1" type="ORF">N7496_010744</name>
</gene>
<dbReference type="EMBL" id="JAPZBS010000009">
    <property type="protein sequence ID" value="KAJ5358331.1"/>
    <property type="molecule type" value="Genomic_DNA"/>
</dbReference>
<dbReference type="GeneID" id="81442836"/>